<reference evidence="1 2" key="1">
    <citation type="submission" date="2019-11" db="EMBL/GenBank/DDBJ databases">
        <title>Whole genome sequence of Oryza granulata.</title>
        <authorList>
            <person name="Li W."/>
        </authorList>
    </citation>
    <scope>NUCLEOTIDE SEQUENCE [LARGE SCALE GENOMIC DNA]</scope>
    <source>
        <strain evidence="2">cv. Menghai</strain>
        <tissue evidence="1">Leaf</tissue>
    </source>
</reference>
<dbReference type="Proteomes" id="UP000479710">
    <property type="component" value="Unassembled WGS sequence"/>
</dbReference>
<keyword evidence="2" id="KW-1185">Reference proteome</keyword>
<dbReference type="PANTHER" id="PTHR21551">
    <property type="entry name" value="TOPOISOMERASE II-ASSOCIATED PROTEIN PAT1"/>
    <property type="match status" value="1"/>
</dbReference>
<evidence type="ECO:0000313" key="1">
    <source>
        <dbReference type="EMBL" id="KAF0934811.1"/>
    </source>
</evidence>
<sequence length="88" mass="9402">SSGSVIGSEVSKATGREMPVELLRASLPHTNDQQRQLLLDFAQRTMPVTGFNPTSANGGHITSESVPTDTIVGYGKLSWPGNSRKLYG</sequence>
<accession>A0A6G1FD74</accession>
<feature type="non-terminal residue" evidence="1">
    <location>
        <position position="1"/>
    </location>
</feature>
<dbReference type="GO" id="GO:0000290">
    <property type="term" value="P:deadenylation-dependent decapping of nuclear-transcribed mRNA"/>
    <property type="evidence" value="ECO:0007669"/>
    <property type="project" value="InterPro"/>
</dbReference>
<dbReference type="AlphaFoldDB" id="A0A6G1FD74"/>
<dbReference type="OrthoDB" id="10430835at2759"/>
<organism evidence="1 2">
    <name type="scientific">Oryza meyeriana var. granulata</name>
    <dbReference type="NCBI Taxonomy" id="110450"/>
    <lineage>
        <taxon>Eukaryota</taxon>
        <taxon>Viridiplantae</taxon>
        <taxon>Streptophyta</taxon>
        <taxon>Embryophyta</taxon>
        <taxon>Tracheophyta</taxon>
        <taxon>Spermatophyta</taxon>
        <taxon>Magnoliopsida</taxon>
        <taxon>Liliopsida</taxon>
        <taxon>Poales</taxon>
        <taxon>Poaceae</taxon>
        <taxon>BOP clade</taxon>
        <taxon>Oryzoideae</taxon>
        <taxon>Oryzeae</taxon>
        <taxon>Oryzinae</taxon>
        <taxon>Oryza</taxon>
        <taxon>Oryza meyeriana</taxon>
    </lineage>
</organism>
<evidence type="ECO:0000313" key="2">
    <source>
        <dbReference type="Proteomes" id="UP000479710"/>
    </source>
</evidence>
<dbReference type="GO" id="GO:0000932">
    <property type="term" value="C:P-body"/>
    <property type="evidence" value="ECO:0007669"/>
    <property type="project" value="TreeGrafter"/>
</dbReference>
<comment type="caution">
    <text evidence="1">The sequence shown here is derived from an EMBL/GenBank/DDBJ whole genome shotgun (WGS) entry which is preliminary data.</text>
</comment>
<dbReference type="InterPro" id="IPR039900">
    <property type="entry name" value="Pat1-like"/>
</dbReference>
<dbReference type="PANTHER" id="PTHR21551:SF28">
    <property type="entry name" value="OS01G0769000 PROTEIN"/>
    <property type="match status" value="1"/>
</dbReference>
<dbReference type="GO" id="GO:0003723">
    <property type="term" value="F:RNA binding"/>
    <property type="evidence" value="ECO:0007669"/>
    <property type="project" value="TreeGrafter"/>
</dbReference>
<proteinExistence type="predicted"/>
<gene>
    <name evidence="1" type="ORF">E2562_028820</name>
</gene>
<name>A0A6G1FD74_9ORYZ</name>
<protein>
    <submittedName>
        <fullName evidence="1">Uncharacterized protein</fullName>
    </submittedName>
</protein>
<dbReference type="EMBL" id="SPHZ02000001">
    <property type="protein sequence ID" value="KAF0934811.1"/>
    <property type="molecule type" value="Genomic_DNA"/>
</dbReference>
<dbReference type="GO" id="GO:0033962">
    <property type="term" value="P:P-body assembly"/>
    <property type="evidence" value="ECO:0007669"/>
    <property type="project" value="TreeGrafter"/>
</dbReference>